<protein>
    <submittedName>
        <fullName evidence="2">Uncharacterized protein</fullName>
    </submittedName>
</protein>
<feature type="compositionally biased region" description="Basic and acidic residues" evidence="1">
    <location>
        <begin position="161"/>
        <end position="175"/>
    </location>
</feature>
<gene>
    <name evidence="2" type="ORF">DICVIV_07623</name>
</gene>
<accession>A0A0D8XNW1</accession>
<evidence type="ECO:0000313" key="2">
    <source>
        <dbReference type="EMBL" id="KJH46318.1"/>
    </source>
</evidence>
<dbReference type="Proteomes" id="UP000053766">
    <property type="component" value="Unassembled WGS sequence"/>
</dbReference>
<evidence type="ECO:0000313" key="3">
    <source>
        <dbReference type="Proteomes" id="UP000053766"/>
    </source>
</evidence>
<dbReference type="AlphaFoldDB" id="A0A0D8XNW1"/>
<reference evidence="2 3" key="1">
    <citation type="submission" date="2013-11" db="EMBL/GenBank/DDBJ databases">
        <title>Draft genome of the bovine lungworm Dictyocaulus viviparus.</title>
        <authorList>
            <person name="Mitreva M."/>
        </authorList>
    </citation>
    <scope>NUCLEOTIDE SEQUENCE [LARGE SCALE GENOMIC DNA]</scope>
    <source>
        <strain evidence="2 3">HannoverDv2000</strain>
    </source>
</reference>
<organism evidence="2 3">
    <name type="scientific">Dictyocaulus viviparus</name>
    <name type="common">Bovine lungworm</name>
    <dbReference type="NCBI Taxonomy" id="29172"/>
    <lineage>
        <taxon>Eukaryota</taxon>
        <taxon>Metazoa</taxon>
        <taxon>Ecdysozoa</taxon>
        <taxon>Nematoda</taxon>
        <taxon>Chromadorea</taxon>
        <taxon>Rhabditida</taxon>
        <taxon>Rhabditina</taxon>
        <taxon>Rhabditomorpha</taxon>
        <taxon>Strongyloidea</taxon>
        <taxon>Metastrongylidae</taxon>
        <taxon>Dictyocaulus</taxon>
    </lineage>
</organism>
<feature type="region of interest" description="Disordered" evidence="1">
    <location>
        <begin position="154"/>
        <end position="175"/>
    </location>
</feature>
<dbReference type="EMBL" id="KN716359">
    <property type="protein sequence ID" value="KJH46318.1"/>
    <property type="molecule type" value="Genomic_DNA"/>
</dbReference>
<keyword evidence="3" id="KW-1185">Reference proteome</keyword>
<reference evidence="3" key="2">
    <citation type="journal article" date="2016" name="Sci. Rep.">
        <title>Dictyocaulus viviparus genome, variome and transcriptome elucidate lungworm biology and support future intervention.</title>
        <authorList>
            <person name="McNulty S.N."/>
            <person name="Strube C."/>
            <person name="Rosa B.A."/>
            <person name="Martin J.C."/>
            <person name="Tyagi R."/>
            <person name="Choi Y.J."/>
            <person name="Wang Q."/>
            <person name="Hallsworth Pepin K."/>
            <person name="Zhang X."/>
            <person name="Ozersky P."/>
            <person name="Wilson R.K."/>
            <person name="Sternberg P.W."/>
            <person name="Gasser R.B."/>
            <person name="Mitreva M."/>
        </authorList>
    </citation>
    <scope>NUCLEOTIDE SEQUENCE [LARGE SCALE GENOMIC DNA]</scope>
    <source>
        <strain evidence="3">HannoverDv2000</strain>
    </source>
</reference>
<name>A0A0D8XNW1_DICVI</name>
<proteinExistence type="predicted"/>
<sequence>MGKAGFKIFETNMPTNIIILEEWRDLCAVTFIAMVFLSYEWYHHMQASFSVLILYLSYGMLSMELKQRCSTFFFDLITKSISRLLLEREICHSIRHWLFEMSLNVAIQVSLSSSQRDLRGPMQNEMKCASDIGNRKKQSLIAIMDENDIKTTLLPLTPEDDERRSRSSGDERAQN</sequence>
<evidence type="ECO:0000256" key="1">
    <source>
        <dbReference type="SAM" id="MobiDB-lite"/>
    </source>
</evidence>